<name>A0ABY7JTS1_9FIRM</name>
<dbReference type="InterPro" id="IPR051201">
    <property type="entry name" value="Chloro_Bact_Ser_Proteases"/>
</dbReference>
<dbReference type="SMART" id="SM00228">
    <property type="entry name" value="PDZ"/>
    <property type="match status" value="1"/>
</dbReference>
<evidence type="ECO:0000259" key="3">
    <source>
        <dbReference type="PROSITE" id="PS50106"/>
    </source>
</evidence>
<keyword evidence="1" id="KW-0645">Protease</keyword>
<dbReference type="EMBL" id="CP114052">
    <property type="protein sequence ID" value="WAW15317.1"/>
    <property type="molecule type" value="Genomic_DNA"/>
</dbReference>
<evidence type="ECO:0000256" key="1">
    <source>
        <dbReference type="ARBA" id="ARBA00022670"/>
    </source>
</evidence>
<dbReference type="Proteomes" id="UP001164187">
    <property type="component" value="Chromosome"/>
</dbReference>
<evidence type="ECO:0000313" key="4">
    <source>
        <dbReference type="EMBL" id="WAW15317.1"/>
    </source>
</evidence>
<reference evidence="4" key="1">
    <citation type="submission" date="2022-12" db="EMBL/GenBank/DDBJ databases">
        <title>Peptostreptococcus.</title>
        <authorList>
            <person name="Lee S.H."/>
        </authorList>
    </citation>
    <scope>NUCLEOTIDE SEQUENCE</scope>
    <source>
        <strain evidence="4">CBA3647</strain>
    </source>
</reference>
<dbReference type="InterPro" id="IPR009003">
    <property type="entry name" value="Peptidase_S1_PA"/>
</dbReference>
<sequence>MKFKSIIGLLIVAIFSSIFSSMTTVNYLEKKNMINQSQANKSMDSKRNTINIQSNNSGKSQNIYQAVAQKASPSVVGIVSQTVSEDNFFSSGQVQAGSGTGIVVDKRGYILTNSHVISDGNAQKVDVLFNDKKTSSGKVIWNDINIDLAILKVDRNDLIPAELGDSDKLNVGDISIAIGNPLGTDFMYSVTQGIISGLDRDISIQGGNMSGLIQTDASINPGNSGGPLLNQDGQVIGINTVKANADNLGFAIPINTAKNVVKRVVDERNYERALLGVSGIDVKTYESYTGESLGLDSGIIIRRVQGGTIAQKAGLKKNDIILKIGDTDIKNMGDVSKKMYSYSKGDKDTITVNRSGKTIKLNFSL</sequence>
<keyword evidence="5" id="KW-1185">Reference proteome</keyword>
<evidence type="ECO:0000313" key="5">
    <source>
        <dbReference type="Proteomes" id="UP001164187"/>
    </source>
</evidence>
<dbReference type="Pfam" id="PF13180">
    <property type="entry name" value="PDZ_2"/>
    <property type="match status" value="1"/>
</dbReference>
<feature type="domain" description="PDZ" evidence="3">
    <location>
        <begin position="267"/>
        <end position="332"/>
    </location>
</feature>
<dbReference type="InterPro" id="IPR001940">
    <property type="entry name" value="Peptidase_S1C"/>
</dbReference>
<dbReference type="PRINTS" id="PR00834">
    <property type="entry name" value="PROTEASES2C"/>
</dbReference>
<dbReference type="RefSeq" id="WP_269311988.1">
    <property type="nucleotide sequence ID" value="NZ_CP114052.1"/>
</dbReference>
<dbReference type="InterPro" id="IPR001478">
    <property type="entry name" value="PDZ"/>
</dbReference>
<dbReference type="PROSITE" id="PS50106">
    <property type="entry name" value="PDZ"/>
    <property type="match status" value="1"/>
</dbReference>
<dbReference type="InterPro" id="IPR036034">
    <property type="entry name" value="PDZ_sf"/>
</dbReference>
<gene>
    <name evidence="4" type="ORF">O0R46_02360</name>
</gene>
<organism evidence="4 5">
    <name type="scientific">Peptostreptococcus equinus</name>
    <dbReference type="NCBI Taxonomy" id="3003601"/>
    <lineage>
        <taxon>Bacteria</taxon>
        <taxon>Bacillati</taxon>
        <taxon>Bacillota</taxon>
        <taxon>Clostridia</taxon>
        <taxon>Peptostreptococcales</taxon>
        <taxon>Peptostreptococcaceae</taxon>
        <taxon>Peptostreptococcus</taxon>
    </lineage>
</organism>
<dbReference type="PANTHER" id="PTHR43343:SF3">
    <property type="entry name" value="PROTEASE DO-LIKE 8, CHLOROPLASTIC"/>
    <property type="match status" value="1"/>
</dbReference>
<evidence type="ECO:0000256" key="2">
    <source>
        <dbReference type="ARBA" id="ARBA00022801"/>
    </source>
</evidence>
<keyword evidence="2" id="KW-0378">Hydrolase</keyword>
<proteinExistence type="predicted"/>
<dbReference type="SUPFAM" id="SSF50494">
    <property type="entry name" value="Trypsin-like serine proteases"/>
    <property type="match status" value="1"/>
</dbReference>
<dbReference type="SUPFAM" id="SSF50156">
    <property type="entry name" value="PDZ domain-like"/>
    <property type="match status" value="1"/>
</dbReference>
<dbReference type="Pfam" id="PF13365">
    <property type="entry name" value="Trypsin_2"/>
    <property type="match status" value="1"/>
</dbReference>
<protein>
    <submittedName>
        <fullName evidence="4">Trypsin-like peptidase domain-containing protein</fullName>
    </submittedName>
</protein>
<accession>A0ABY7JTS1</accession>
<dbReference type="Gene3D" id="2.30.42.10">
    <property type="match status" value="1"/>
</dbReference>
<dbReference type="PANTHER" id="PTHR43343">
    <property type="entry name" value="PEPTIDASE S12"/>
    <property type="match status" value="1"/>
</dbReference>
<dbReference type="Gene3D" id="2.40.10.120">
    <property type="match status" value="1"/>
</dbReference>